<keyword evidence="2" id="KW-0238">DNA-binding</keyword>
<dbReference type="CDD" id="cd06289">
    <property type="entry name" value="PBP1_MalI-like"/>
    <property type="match status" value="1"/>
</dbReference>
<protein>
    <submittedName>
        <fullName evidence="5">Transcriptional regulator, LacI family</fullName>
    </submittedName>
</protein>
<dbReference type="SUPFAM" id="SSF53822">
    <property type="entry name" value="Periplasmic binding protein-like I"/>
    <property type="match status" value="1"/>
</dbReference>
<dbReference type="GO" id="GO:0003700">
    <property type="term" value="F:DNA-binding transcription factor activity"/>
    <property type="evidence" value="ECO:0007669"/>
    <property type="project" value="TreeGrafter"/>
</dbReference>
<keyword evidence="1" id="KW-0805">Transcription regulation</keyword>
<dbReference type="Pfam" id="PF00532">
    <property type="entry name" value="Peripla_BP_1"/>
    <property type="match status" value="1"/>
</dbReference>
<sequence length="357" mass="37892">MADRDETRGLSTAARLRGGRRGLTLRMLGAELGLSTATISLALRDSPLVADATRLRVQALAAEAGYVANRSAASLRTARTNMVGVMVHDVINPYFAEIFRALEAALNERELAIMICNHADDIRRQRTFVDTLMQHRADGLIMCPAIGTDADDVARIVDSGLPFVMICREVADIAVPMVRGDDFAGGRALTRHLVAEGHRRIAFVGGRRATSAGRERHAGYVAALAEAGIEVDPLLDVPETMTQAAVREAATTLLALPSPPTALFGFNDLVASGLMSALRHAGLEPGRDVAVAGYDDTDGAAWSAPALTSVFNAAEEIGSLAASLLSAQIHGEPATPTRILIEPELRIRASTRFVPSA</sequence>
<dbReference type="PANTHER" id="PTHR30146">
    <property type="entry name" value="LACI-RELATED TRANSCRIPTIONAL REPRESSOR"/>
    <property type="match status" value="1"/>
</dbReference>
<gene>
    <name evidence="5" type="ORF">SAMN02745157_4210</name>
</gene>
<dbReference type="EMBL" id="FQUP01000004">
    <property type="protein sequence ID" value="SHG39733.1"/>
    <property type="molecule type" value="Genomic_DNA"/>
</dbReference>
<dbReference type="InterPro" id="IPR001761">
    <property type="entry name" value="Peripla_BP/Lac1_sug-bd_dom"/>
</dbReference>
<dbReference type="Gene3D" id="1.10.260.40">
    <property type="entry name" value="lambda repressor-like DNA-binding domains"/>
    <property type="match status" value="1"/>
</dbReference>
<dbReference type="GO" id="GO:0000976">
    <property type="term" value="F:transcription cis-regulatory region binding"/>
    <property type="evidence" value="ECO:0007669"/>
    <property type="project" value="TreeGrafter"/>
</dbReference>
<dbReference type="InterPro" id="IPR028082">
    <property type="entry name" value="Peripla_BP_I"/>
</dbReference>
<evidence type="ECO:0000256" key="2">
    <source>
        <dbReference type="ARBA" id="ARBA00023125"/>
    </source>
</evidence>
<dbReference type="PROSITE" id="PS50932">
    <property type="entry name" value="HTH_LACI_2"/>
    <property type="match status" value="1"/>
</dbReference>
<dbReference type="Proteomes" id="UP000184485">
    <property type="component" value="Unassembled WGS sequence"/>
</dbReference>
<proteinExistence type="predicted"/>
<dbReference type="SMART" id="SM00354">
    <property type="entry name" value="HTH_LACI"/>
    <property type="match status" value="1"/>
</dbReference>
<dbReference type="InterPro" id="IPR000843">
    <property type="entry name" value="HTH_LacI"/>
</dbReference>
<evidence type="ECO:0000313" key="5">
    <source>
        <dbReference type="EMBL" id="SHG39733.1"/>
    </source>
</evidence>
<evidence type="ECO:0000256" key="3">
    <source>
        <dbReference type="ARBA" id="ARBA00023163"/>
    </source>
</evidence>
<organism evidence="5 6">
    <name type="scientific">Kaistia soli DSM 19436</name>
    <dbReference type="NCBI Taxonomy" id="1122133"/>
    <lineage>
        <taxon>Bacteria</taxon>
        <taxon>Pseudomonadati</taxon>
        <taxon>Pseudomonadota</taxon>
        <taxon>Alphaproteobacteria</taxon>
        <taxon>Hyphomicrobiales</taxon>
        <taxon>Kaistiaceae</taxon>
        <taxon>Kaistia</taxon>
    </lineage>
</organism>
<evidence type="ECO:0000256" key="1">
    <source>
        <dbReference type="ARBA" id="ARBA00023015"/>
    </source>
</evidence>
<dbReference type="STRING" id="1122133.SAMN02745157_4210"/>
<feature type="domain" description="HTH lacI-type" evidence="4">
    <location>
        <begin position="23"/>
        <end position="77"/>
    </location>
</feature>
<dbReference type="CDD" id="cd01392">
    <property type="entry name" value="HTH_LacI"/>
    <property type="match status" value="1"/>
</dbReference>
<dbReference type="SUPFAM" id="SSF47413">
    <property type="entry name" value="lambda repressor-like DNA-binding domains"/>
    <property type="match status" value="1"/>
</dbReference>
<name>A0A1M5JI79_9HYPH</name>
<evidence type="ECO:0000259" key="4">
    <source>
        <dbReference type="PROSITE" id="PS50932"/>
    </source>
</evidence>
<keyword evidence="6" id="KW-1185">Reference proteome</keyword>
<evidence type="ECO:0000313" key="6">
    <source>
        <dbReference type="Proteomes" id="UP000184485"/>
    </source>
</evidence>
<dbReference type="Gene3D" id="3.40.50.2300">
    <property type="match status" value="2"/>
</dbReference>
<dbReference type="AlphaFoldDB" id="A0A1M5JI79"/>
<reference evidence="5 6" key="1">
    <citation type="submission" date="2016-11" db="EMBL/GenBank/DDBJ databases">
        <authorList>
            <person name="Jaros S."/>
            <person name="Januszkiewicz K."/>
            <person name="Wedrychowicz H."/>
        </authorList>
    </citation>
    <scope>NUCLEOTIDE SEQUENCE [LARGE SCALE GENOMIC DNA]</scope>
    <source>
        <strain evidence="5 6">DSM 19436</strain>
    </source>
</reference>
<dbReference type="InterPro" id="IPR010982">
    <property type="entry name" value="Lambda_DNA-bd_dom_sf"/>
</dbReference>
<dbReference type="PANTHER" id="PTHR30146:SF109">
    <property type="entry name" value="HTH-TYPE TRANSCRIPTIONAL REGULATOR GALS"/>
    <property type="match status" value="1"/>
</dbReference>
<accession>A0A1M5JI79</accession>
<keyword evidence="3" id="KW-0804">Transcription</keyword>
<dbReference type="RefSeq" id="WP_073056784.1">
    <property type="nucleotide sequence ID" value="NZ_FQUP01000004.1"/>
</dbReference>